<dbReference type="EMBL" id="JANPWB010000012">
    <property type="protein sequence ID" value="KAJ1120297.1"/>
    <property type="molecule type" value="Genomic_DNA"/>
</dbReference>
<gene>
    <name evidence="1" type="ORF">NDU88_008471</name>
</gene>
<protein>
    <submittedName>
        <fullName evidence="1">Uncharacterized protein</fullName>
    </submittedName>
</protein>
<evidence type="ECO:0000313" key="2">
    <source>
        <dbReference type="Proteomes" id="UP001066276"/>
    </source>
</evidence>
<dbReference type="AlphaFoldDB" id="A0AAV7NWC0"/>
<comment type="caution">
    <text evidence="1">The sequence shown here is derived from an EMBL/GenBank/DDBJ whole genome shotgun (WGS) entry which is preliminary data.</text>
</comment>
<proteinExistence type="predicted"/>
<accession>A0AAV7NWC0</accession>
<organism evidence="1 2">
    <name type="scientific">Pleurodeles waltl</name>
    <name type="common">Iberian ribbed newt</name>
    <dbReference type="NCBI Taxonomy" id="8319"/>
    <lineage>
        <taxon>Eukaryota</taxon>
        <taxon>Metazoa</taxon>
        <taxon>Chordata</taxon>
        <taxon>Craniata</taxon>
        <taxon>Vertebrata</taxon>
        <taxon>Euteleostomi</taxon>
        <taxon>Amphibia</taxon>
        <taxon>Batrachia</taxon>
        <taxon>Caudata</taxon>
        <taxon>Salamandroidea</taxon>
        <taxon>Salamandridae</taxon>
        <taxon>Pleurodelinae</taxon>
        <taxon>Pleurodeles</taxon>
    </lineage>
</organism>
<reference evidence="1" key="1">
    <citation type="journal article" date="2022" name="bioRxiv">
        <title>Sequencing and chromosome-scale assembly of the giantPleurodeles waltlgenome.</title>
        <authorList>
            <person name="Brown T."/>
            <person name="Elewa A."/>
            <person name="Iarovenko S."/>
            <person name="Subramanian E."/>
            <person name="Araus A.J."/>
            <person name="Petzold A."/>
            <person name="Susuki M."/>
            <person name="Suzuki K.-i.T."/>
            <person name="Hayashi T."/>
            <person name="Toyoda A."/>
            <person name="Oliveira C."/>
            <person name="Osipova E."/>
            <person name="Leigh N.D."/>
            <person name="Simon A."/>
            <person name="Yun M.H."/>
        </authorList>
    </citation>
    <scope>NUCLEOTIDE SEQUENCE</scope>
    <source>
        <strain evidence="1">20211129_DDA</strain>
        <tissue evidence="1">Liver</tissue>
    </source>
</reference>
<sequence>MCALWDCSHWPQKKKVEESLVNRVRDFLTYQAILAEHFNDTGAQLACYQNRIVGDEYDEYGGTAWKDYDIEFRRVEAHPPKLLGPVDSSIAVHSAVRPPESKCLKTFRDKGNKKQE</sequence>
<keyword evidence="2" id="KW-1185">Reference proteome</keyword>
<name>A0AAV7NWC0_PLEWA</name>
<evidence type="ECO:0000313" key="1">
    <source>
        <dbReference type="EMBL" id="KAJ1120297.1"/>
    </source>
</evidence>
<dbReference type="Proteomes" id="UP001066276">
    <property type="component" value="Chromosome 8"/>
</dbReference>